<protein>
    <submittedName>
        <fullName evidence="2">Uncharacterized protein</fullName>
    </submittedName>
</protein>
<evidence type="ECO:0000256" key="1">
    <source>
        <dbReference type="SAM" id="MobiDB-lite"/>
    </source>
</evidence>
<reference evidence="2 3" key="1">
    <citation type="journal article" date="2023" name="Nucleic Acids Res.">
        <title>The hologenome of Daphnia magna reveals possible DNA methylation and microbiome-mediated evolution of the host genome.</title>
        <authorList>
            <person name="Chaturvedi A."/>
            <person name="Li X."/>
            <person name="Dhandapani V."/>
            <person name="Marshall H."/>
            <person name="Kissane S."/>
            <person name="Cuenca-Cambronero M."/>
            <person name="Asole G."/>
            <person name="Calvet F."/>
            <person name="Ruiz-Romero M."/>
            <person name="Marangio P."/>
            <person name="Guigo R."/>
            <person name="Rago D."/>
            <person name="Mirbahai L."/>
            <person name="Eastwood N."/>
            <person name="Colbourne J.K."/>
            <person name="Zhou J."/>
            <person name="Mallon E."/>
            <person name="Orsini L."/>
        </authorList>
    </citation>
    <scope>NUCLEOTIDE SEQUENCE [LARGE SCALE GENOMIC DNA]</scope>
    <source>
        <strain evidence="2">LRV0_1</strain>
    </source>
</reference>
<name>A0ABR0B9K9_9CRUS</name>
<organism evidence="2 3">
    <name type="scientific">Daphnia magna</name>
    <dbReference type="NCBI Taxonomy" id="35525"/>
    <lineage>
        <taxon>Eukaryota</taxon>
        <taxon>Metazoa</taxon>
        <taxon>Ecdysozoa</taxon>
        <taxon>Arthropoda</taxon>
        <taxon>Crustacea</taxon>
        <taxon>Branchiopoda</taxon>
        <taxon>Diplostraca</taxon>
        <taxon>Cladocera</taxon>
        <taxon>Anomopoda</taxon>
        <taxon>Daphniidae</taxon>
        <taxon>Daphnia</taxon>
    </lineage>
</organism>
<feature type="non-terminal residue" evidence="2">
    <location>
        <position position="1"/>
    </location>
</feature>
<feature type="region of interest" description="Disordered" evidence="1">
    <location>
        <begin position="265"/>
        <end position="288"/>
    </location>
</feature>
<evidence type="ECO:0000313" key="2">
    <source>
        <dbReference type="EMBL" id="KAK4045258.1"/>
    </source>
</evidence>
<dbReference type="Proteomes" id="UP001234178">
    <property type="component" value="Unassembled WGS sequence"/>
</dbReference>
<proteinExistence type="predicted"/>
<gene>
    <name evidence="2" type="ORF">OUZ56_032667</name>
</gene>
<comment type="caution">
    <text evidence="2">The sequence shown here is derived from an EMBL/GenBank/DDBJ whole genome shotgun (WGS) entry which is preliminary data.</text>
</comment>
<dbReference type="EMBL" id="JAOYFB010000041">
    <property type="protein sequence ID" value="KAK4045258.1"/>
    <property type="molecule type" value="Genomic_DNA"/>
</dbReference>
<keyword evidence="3" id="KW-1185">Reference proteome</keyword>
<feature type="region of interest" description="Disordered" evidence="1">
    <location>
        <begin position="1"/>
        <end position="31"/>
    </location>
</feature>
<accession>A0ABR0B9K9</accession>
<evidence type="ECO:0000313" key="3">
    <source>
        <dbReference type="Proteomes" id="UP001234178"/>
    </source>
</evidence>
<sequence>GPAVSRDAAPSNFAGGRERTGPPQGPSPLPLALSEFAVLGHLGTRWKAPEPPRVTVGALAPLPERPPGAFDGFVGHLARNVGLENPCTAYEEAVEPALQRASDDFETALSPIPEYSKGSLPEKPWCLSGPSTVAARGPDNSRKLAANAAPKTPPTTVALVDLELPNDTARVLRGDLPRGSAFLRGSAVCGDVIAEDKGTNLPCSDGDQTVNARITAASVSEEALTVDVTVTVPNKGDGSAKRPTKNAEIRVIPFYCPLDSSPLGCRRSERNHTRRSPRGTPGKMAYRR</sequence>